<comment type="caution">
    <text evidence="9">The sequence shown here is derived from an EMBL/GenBank/DDBJ whole genome shotgun (WGS) entry which is preliminary data.</text>
</comment>
<dbReference type="GO" id="GO:0051301">
    <property type="term" value="P:cell division"/>
    <property type="evidence" value="ECO:0007669"/>
    <property type="project" value="UniProtKB-UniRule"/>
</dbReference>
<dbReference type="InterPro" id="IPR007195">
    <property type="entry name" value="TolB_N"/>
</dbReference>
<dbReference type="Gene3D" id="3.40.50.10070">
    <property type="entry name" value="TolB, N-terminal domain"/>
    <property type="match status" value="1"/>
</dbReference>
<dbReference type="OrthoDB" id="9802240at2"/>
<evidence type="ECO:0000259" key="8">
    <source>
        <dbReference type="Pfam" id="PF04052"/>
    </source>
</evidence>
<feature type="domain" description="TolB N-terminal" evidence="8">
    <location>
        <begin position="26"/>
        <end position="123"/>
    </location>
</feature>
<evidence type="ECO:0000256" key="5">
    <source>
        <dbReference type="ARBA" id="ARBA00022764"/>
    </source>
</evidence>
<evidence type="ECO:0000256" key="1">
    <source>
        <dbReference type="ARBA" id="ARBA00004418"/>
    </source>
</evidence>
<dbReference type="InterPro" id="IPR014167">
    <property type="entry name" value="Tol-Pal_TolB"/>
</dbReference>
<accession>A0A3R8MTD7</accession>
<comment type="function">
    <text evidence="7">Part of the Tol-Pal system, which plays a role in outer membrane invagination during cell division and is important for maintaining outer membrane integrity.</text>
</comment>
<keyword evidence="4 7" id="KW-0732">Signal</keyword>
<gene>
    <name evidence="7 9" type="primary">tolB</name>
    <name evidence="9" type="ORF">EHV23_13945</name>
</gene>
<dbReference type="Proteomes" id="UP000270261">
    <property type="component" value="Unassembled WGS sequence"/>
</dbReference>
<evidence type="ECO:0000256" key="6">
    <source>
        <dbReference type="ARBA" id="ARBA00023306"/>
    </source>
</evidence>
<dbReference type="SUPFAM" id="SSF52964">
    <property type="entry name" value="TolB, N-terminal domain"/>
    <property type="match status" value="1"/>
</dbReference>
<dbReference type="InterPro" id="IPR011042">
    <property type="entry name" value="6-blade_b-propeller_TolB-like"/>
</dbReference>
<dbReference type="GO" id="GO:0042597">
    <property type="term" value="C:periplasmic space"/>
    <property type="evidence" value="ECO:0007669"/>
    <property type="project" value="UniProtKB-SubCell"/>
</dbReference>
<comment type="similarity">
    <text evidence="2 7">Belongs to the TolB family.</text>
</comment>
<dbReference type="Pfam" id="PF04052">
    <property type="entry name" value="TolB_N"/>
    <property type="match status" value="1"/>
</dbReference>
<dbReference type="EMBL" id="RRUE01000002">
    <property type="protein sequence ID" value="RRN44700.1"/>
    <property type="molecule type" value="Genomic_DNA"/>
</dbReference>
<dbReference type="Pfam" id="PF07676">
    <property type="entry name" value="PD40"/>
    <property type="match status" value="5"/>
</dbReference>
<dbReference type="AlphaFoldDB" id="A0A3R8MTD7"/>
<name>A0A3R8MTD7_9BURK</name>
<keyword evidence="6 7" id="KW-0131">Cell cycle</keyword>
<keyword evidence="10" id="KW-1185">Reference proteome</keyword>
<keyword evidence="3 7" id="KW-0132">Cell division</keyword>
<dbReference type="PANTHER" id="PTHR36842:SF1">
    <property type="entry name" value="PROTEIN TOLB"/>
    <property type="match status" value="1"/>
</dbReference>
<dbReference type="InterPro" id="IPR011659">
    <property type="entry name" value="WD40"/>
</dbReference>
<dbReference type="GO" id="GO:0017038">
    <property type="term" value="P:protein import"/>
    <property type="evidence" value="ECO:0007669"/>
    <property type="project" value="InterPro"/>
</dbReference>
<dbReference type="RefSeq" id="WP_125096887.1">
    <property type="nucleotide sequence ID" value="NZ_RRUE01000002.1"/>
</dbReference>
<evidence type="ECO:0000313" key="9">
    <source>
        <dbReference type="EMBL" id="RRN44700.1"/>
    </source>
</evidence>
<dbReference type="NCBIfam" id="TIGR02800">
    <property type="entry name" value="propeller_TolB"/>
    <property type="match status" value="1"/>
</dbReference>
<keyword evidence="5 7" id="KW-0574">Periplasm</keyword>
<dbReference type="Gene3D" id="2.120.10.30">
    <property type="entry name" value="TolB, C-terminal domain"/>
    <property type="match status" value="1"/>
</dbReference>
<evidence type="ECO:0000313" key="10">
    <source>
        <dbReference type="Proteomes" id="UP000270261"/>
    </source>
</evidence>
<comment type="subcellular location">
    <subcellularLocation>
        <location evidence="1 7">Periplasm</location>
    </subcellularLocation>
</comment>
<comment type="subunit">
    <text evidence="7">The Tol-Pal system is composed of five core proteins: the inner membrane proteins TolA, TolQ and TolR, the periplasmic protein TolB and the outer membrane protein Pal. They form a network linking the inner and outer membranes and the peptidoglycan layer.</text>
</comment>
<organism evidence="9 10">
    <name type="scientific">Lautropia dentalis</name>
    <dbReference type="NCBI Taxonomy" id="2490857"/>
    <lineage>
        <taxon>Bacteria</taxon>
        <taxon>Pseudomonadati</taxon>
        <taxon>Pseudomonadota</taxon>
        <taxon>Betaproteobacteria</taxon>
        <taxon>Burkholderiales</taxon>
        <taxon>Burkholderiaceae</taxon>
        <taxon>Lautropia</taxon>
    </lineage>
</organism>
<proteinExistence type="inferred from homology"/>
<protein>
    <recommendedName>
        <fullName evidence="7">Tol-Pal system protein TolB</fullName>
    </recommendedName>
</protein>
<dbReference type="PANTHER" id="PTHR36842">
    <property type="entry name" value="PROTEIN TOLB HOMOLOG"/>
    <property type="match status" value="1"/>
</dbReference>
<evidence type="ECO:0000256" key="2">
    <source>
        <dbReference type="ARBA" id="ARBA00009820"/>
    </source>
</evidence>
<dbReference type="SUPFAM" id="SSF69304">
    <property type="entry name" value="Tricorn protease N-terminal domain"/>
    <property type="match status" value="1"/>
</dbReference>
<reference evidence="9 10" key="1">
    <citation type="submission" date="2018-11" db="EMBL/GenBank/DDBJ databases">
        <title>Genome sequencing of Lautropia sp. KCOM 2505 (= ChDC F240).</title>
        <authorList>
            <person name="Kook J.-K."/>
            <person name="Park S.-N."/>
            <person name="Lim Y.K."/>
        </authorList>
    </citation>
    <scope>NUCLEOTIDE SEQUENCE [LARGE SCALE GENOMIC DNA]</scope>
    <source>
        <strain evidence="9 10">KCOM 2505</strain>
    </source>
</reference>
<sequence length="425" mass="46213">MNRRAFHLGTLAIALGLTTPLYAQTMRIDVSGVGARQVPLALAPFAGTGSLPRTLDTVIGDDLKRSGMFRLVNVTGSYSENTPLDMSALRSQGADSILVGSVNPVANARVEFRYKLADTIRQSVLSEATMTAGENDVRLAGHRIADTVYEKLTGIKGIFSTRIAFVSKQGNRYRLNVADWDGQNVQTALNATEPIISPTWSPDGKRLAYVSFETQKPVVYVHDLATGQRRAVAQFKGSNSAPAWSHDGRNLAVTLTRDGGSQIYQVSAEGGQSARRLTQSSSIDTEPVYSPDGKFLYFTSDRGGAPQIYRMPATGGAATRVTFGSSYNVSPRMSPDGRNMAYVTQRDGRFLIALKNLESGEEKLLTDTGEEESPSFSPNGQWVMYTTRAGGREYLMAVSVDGRIKQRLSSDTGNVREPAWGPFTW</sequence>
<evidence type="ECO:0000256" key="4">
    <source>
        <dbReference type="ARBA" id="ARBA00022729"/>
    </source>
</evidence>
<evidence type="ECO:0000256" key="3">
    <source>
        <dbReference type="ARBA" id="ARBA00022618"/>
    </source>
</evidence>
<evidence type="ECO:0000256" key="7">
    <source>
        <dbReference type="HAMAP-Rule" id="MF_00671"/>
    </source>
</evidence>
<dbReference type="HAMAP" id="MF_00671">
    <property type="entry name" value="TolB"/>
    <property type="match status" value="1"/>
</dbReference>